<dbReference type="Pfam" id="PF01583">
    <property type="entry name" value="APS_kinase"/>
    <property type="match status" value="1"/>
</dbReference>
<gene>
    <name evidence="8" type="ORF">G3M78_06145</name>
</gene>
<protein>
    <recommendedName>
        <fullName evidence="1">sulfate adenylyltransferase</fullName>
        <ecNumber evidence="1">2.7.7.4</ecNumber>
    </recommendedName>
</protein>
<dbReference type="GO" id="GO:0006790">
    <property type="term" value="P:sulfur compound metabolic process"/>
    <property type="evidence" value="ECO:0007669"/>
    <property type="project" value="InterPro"/>
</dbReference>
<dbReference type="GO" id="GO:0004781">
    <property type="term" value="F:sulfate adenylyltransferase (ATP) activity"/>
    <property type="evidence" value="ECO:0007669"/>
    <property type="project" value="UniProtKB-EC"/>
</dbReference>
<dbReference type="PROSITE" id="PS00301">
    <property type="entry name" value="G_TR_1"/>
    <property type="match status" value="1"/>
</dbReference>
<dbReference type="EC" id="2.7.7.4" evidence="1"/>
<dbReference type="AlphaFoldDB" id="A0A7T0C1V6"/>
<name>A0A7T0C1V6_9BACT</name>
<dbReference type="InterPro" id="IPR005225">
    <property type="entry name" value="Small_GTP-bd"/>
</dbReference>
<dbReference type="InterPro" id="IPR000795">
    <property type="entry name" value="T_Tr_GTP-bd_dom"/>
</dbReference>
<dbReference type="EMBL" id="CP048620">
    <property type="protein sequence ID" value="QPJ64990.1"/>
    <property type="molecule type" value="Genomic_DNA"/>
</dbReference>
<accession>A0A7T0C1V6</accession>
<dbReference type="Proteomes" id="UP000594464">
    <property type="component" value="Chromosome"/>
</dbReference>
<proteinExistence type="predicted"/>
<dbReference type="InterPro" id="IPR025662">
    <property type="entry name" value="Sigma_54_int_dom_ATP-bd_1"/>
</dbReference>
<evidence type="ECO:0000313" key="9">
    <source>
        <dbReference type="Proteomes" id="UP000594464"/>
    </source>
</evidence>
<dbReference type="SUPFAM" id="SSF50465">
    <property type="entry name" value="EF-Tu/eEF-1alpha/eIF2-gamma C-terminal domain"/>
    <property type="match status" value="1"/>
</dbReference>
<evidence type="ECO:0000256" key="5">
    <source>
        <dbReference type="ARBA" id="ARBA00022840"/>
    </source>
</evidence>
<dbReference type="Gene3D" id="3.40.50.300">
    <property type="entry name" value="P-loop containing nucleotide triphosphate hydrolases"/>
    <property type="match status" value="2"/>
</dbReference>
<dbReference type="InterPro" id="IPR054696">
    <property type="entry name" value="GTP-eEF1A_C"/>
</dbReference>
<dbReference type="InterPro" id="IPR044139">
    <property type="entry name" value="CysN_NoDQ_III"/>
</dbReference>
<dbReference type="PROSITE" id="PS00675">
    <property type="entry name" value="SIGMA54_INTERACT_1"/>
    <property type="match status" value="1"/>
</dbReference>
<keyword evidence="6" id="KW-0342">GTP-binding</keyword>
<dbReference type="GO" id="GO:0005524">
    <property type="term" value="F:ATP binding"/>
    <property type="evidence" value="ECO:0007669"/>
    <property type="project" value="UniProtKB-KW"/>
</dbReference>
<dbReference type="GO" id="GO:0003924">
    <property type="term" value="F:GTPase activity"/>
    <property type="evidence" value="ECO:0007669"/>
    <property type="project" value="InterPro"/>
</dbReference>
<reference evidence="9" key="1">
    <citation type="submission" date="2020-02" db="EMBL/GenBank/DDBJ databases">
        <title>Genomic and physiological characterization of two novel Nitrospinaceae genera.</title>
        <authorList>
            <person name="Mueller A.J."/>
            <person name="Jung M.-Y."/>
            <person name="Strachan C.R."/>
            <person name="Herbold C.W."/>
            <person name="Kirkegaard R.H."/>
            <person name="Daims H."/>
        </authorList>
    </citation>
    <scope>NUCLEOTIDE SEQUENCE [LARGE SCALE GENOMIC DNA]</scope>
</reference>
<dbReference type="Pfam" id="PF00009">
    <property type="entry name" value="GTP_EFTU"/>
    <property type="match status" value="1"/>
</dbReference>
<evidence type="ECO:0000313" key="8">
    <source>
        <dbReference type="EMBL" id="QPJ64990.1"/>
    </source>
</evidence>
<dbReference type="GO" id="GO:0016301">
    <property type="term" value="F:kinase activity"/>
    <property type="evidence" value="ECO:0007669"/>
    <property type="project" value="UniProtKB-KW"/>
</dbReference>
<dbReference type="CDD" id="cd04095">
    <property type="entry name" value="CysN_NoDQ_III"/>
    <property type="match status" value="1"/>
</dbReference>
<dbReference type="PROSITE" id="PS51722">
    <property type="entry name" value="G_TR_2"/>
    <property type="match status" value="1"/>
</dbReference>
<evidence type="ECO:0000256" key="3">
    <source>
        <dbReference type="ARBA" id="ARBA00022695"/>
    </source>
</evidence>
<dbReference type="InterPro" id="IPR009001">
    <property type="entry name" value="Transl_elong_EF1A/Init_IF2_C"/>
</dbReference>
<evidence type="ECO:0000259" key="7">
    <source>
        <dbReference type="PROSITE" id="PS51722"/>
    </source>
</evidence>
<evidence type="ECO:0000256" key="1">
    <source>
        <dbReference type="ARBA" id="ARBA00012391"/>
    </source>
</evidence>
<dbReference type="SUPFAM" id="SSF52540">
    <property type="entry name" value="P-loop containing nucleoside triphosphate hydrolases"/>
    <property type="match status" value="2"/>
</dbReference>
<dbReference type="InterPro" id="IPR027417">
    <property type="entry name" value="P-loop_NTPase"/>
</dbReference>
<keyword evidence="5" id="KW-0067">ATP-binding</keyword>
<sequence>MSDNGHVANLSNQLLRMVIVGHVDHGKSTLVGRLLSDTGSLPEGKLDFIKDICERQGKSFEYAFLLDALEEEQEQGITIDTSQIFFKTQKRHYVIIDAPGHKEFLKNMVTGAADAEAALLLIDANEGVQEQSRRHGYILKLLGLTQVVVVVNKMDLVGYDQKVFSKIRDEYNAFLNSLEVQTPEYIPVSAKLGVNIAAHNGEMPWYEGPSVLQMLDRFEKKLRPNHLPFRMPVQDVYKFDQRRIIAGRVESGQLAVGDRLIFSPSNKTGVVKTIEAWSVPEAPKMAQASQSIGFTLGEQIFVERGEVASRVDELPIVSSTFNVNIFWMGKNNLTKGKQYKIKLNTQEAPCEVIAFNKVIEASTLETLTDQEFVAKNDVAEVTLRTQRPVAFDLFGSIATTGRFVIVDEYDVCGGGIVTTYSPSNKEDKLRDEVRQRAFNWVKSDIRAEERAYRNGHQASLILVTGESGVGKGKLAKKLERMLFDQNYQSYLLDGKNVRLGVSADIDAHPEPDGEAVRRFGEVAKLFLDAGHVVISTSNVFNQEDHSDIRLLAEPSPVIEIQVTGVEEPTGSPDLVLSIAEAKDEAAAGEKICKFLKEKKILTGHNYSI</sequence>
<dbReference type="NCBIfam" id="TIGR00231">
    <property type="entry name" value="small_GTP"/>
    <property type="match status" value="1"/>
</dbReference>
<dbReference type="Pfam" id="PF22594">
    <property type="entry name" value="GTP-eEF1A_C"/>
    <property type="match status" value="1"/>
</dbReference>
<dbReference type="InterPro" id="IPR009000">
    <property type="entry name" value="Transl_B-barrel_sf"/>
</dbReference>
<dbReference type="GO" id="GO:0005525">
    <property type="term" value="F:GTP binding"/>
    <property type="evidence" value="ECO:0007669"/>
    <property type="project" value="UniProtKB-KW"/>
</dbReference>
<dbReference type="SUPFAM" id="SSF50447">
    <property type="entry name" value="Translation proteins"/>
    <property type="match status" value="1"/>
</dbReference>
<dbReference type="PANTHER" id="PTHR23115">
    <property type="entry name" value="TRANSLATION FACTOR"/>
    <property type="match status" value="1"/>
</dbReference>
<evidence type="ECO:0000256" key="6">
    <source>
        <dbReference type="ARBA" id="ARBA00023134"/>
    </source>
</evidence>
<dbReference type="KEGG" id="nva:G3M78_06145"/>
<dbReference type="InterPro" id="IPR050100">
    <property type="entry name" value="TRAFAC_GTPase_members"/>
</dbReference>
<dbReference type="InterPro" id="IPR011779">
    <property type="entry name" value="SO4_adenylTrfase_lsu"/>
</dbReference>
<dbReference type="InterPro" id="IPR059117">
    <property type="entry name" value="APS_kinase_dom"/>
</dbReference>
<dbReference type="InterPro" id="IPR031157">
    <property type="entry name" value="G_TR_CS"/>
</dbReference>
<keyword evidence="2 8" id="KW-0808">Transferase</keyword>
<dbReference type="Gene3D" id="2.40.30.10">
    <property type="entry name" value="Translation factors"/>
    <property type="match status" value="2"/>
</dbReference>
<keyword evidence="4" id="KW-0547">Nucleotide-binding</keyword>
<keyword evidence="3" id="KW-0548">Nucleotidyltransferase</keyword>
<keyword evidence="8" id="KW-0418">Kinase</keyword>
<feature type="domain" description="Tr-type G" evidence="7">
    <location>
        <begin position="12"/>
        <end position="225"/>
    </location>
</feature>
<dbReference type="PRINTS" id="PR00315">
    <property type="entry name" value="ELONGATNFCT"/>
</dbReference>
<evidence type="ECO:0000256" key="2">
    <source>
        <dbReference type="ARBA" id="ARBA00022679"/>
    </source>
</evidence>
<dbReference type="NCBIfam" id="TIGR02034">
    <property type="entry name" value="CysN"/>
    <property type="match status" value="1"/>
</dbReference>
<evidence type="ECO:0000256" key="4">
    <source>
        <dbReference type="ARBA" id="ARBA00022741"/>
    </source>
</evidence>
<organism evidence="8 9">
    <name type="scientific">Candidatus Nitrohelix vancouverensis</name>
    <dbReference type="NCBI Taxonomy" id="2705534"/>
    <lineage>
        <taxon>Bacteria</taxon>
        <taxon>Pseudomonadati</taxon>
        <taxon>Nitrospinota/Tectimicrobiota group</taxon>
        <taxon>Nitrospinota</taxon>
        <taxon>Nitrospinia</taxon>
        <taxon>Nitrospinales</taxon>
        <taxon>Nitrospinaceae</taxon>
        <taxon>Candidatus Nitrohelix</taxon>
    </lineage>
</organism>